<dbReference type="RefSeq" id="WP_082724282.1">
    <property type="nucleotide sequence ID" value="NZ_FNSN01000003.1"/>
</dbReference>
<dbReference type="STRING" id="156980.SAMN04489745_0293"/>
<dbReference type="Pfam" id="PF07920">
    <property type="entry name" value="DUF1684"/>
    <property type="match status" value="1"/>
</dbReference>
<dbReference type="PANTHER" id="PTHR41913">
    <property type="entry name" value="DUF1684 DOMAIN-CONTAINING PROTEIN"/>
    <property type="match status" value="1"/>
</dbReference>
<name>A0A1H4JQ32_9MICC</name>
<accession>A0A1H4JQ32</accession>
<evidence type="ECO:0008006" key="4">
    <source>
        <dbReference type="Google" id="ProtNLM"/>
    </source>
</evidence>
<dbReference type="PANTHER" id="PTHR41913:SF1">
    <property type="entry name" value="DUF1684 DOMAIN-CONTAINING PROTEIN"/>
    <property type="match status" value="1"/>
</dbReference>
<evidence type="ECO:0000313" key="2">
    <source>
        <dbReference type="EMBL" id="SEB47858.1"/>
    </source>
</evidence>
<dbReference type="Proteomes" id="UP000182652">
    <property type="component" value="Unassembled WGS sequence"/>
</dbReference>
<organism evidence="2 3">
    <name type="scientific">Arthrobacter woluwensis</name>
    <dbReference type="NCBI Taxonomy" id="156980"/>
    <lineage>
        <taxon>Bacteria</taxon>
        <taxon>Bacillati</taxon>
        <taxon>Actinomycetota</taxon>
        <taxon>Actinomycetes</taxon>
        <taxon>Micrococcales</taxon>
        <taxon>Micrococcaceae</taxon>
        <taxon>Arthrobacter</taxon>
    </lineage>
</organism>
<gene>
    <name evidence="2" type="ORF">SAMN04489745_0293</name>
</gene>
<evidence type="ECO:0000313" key="3">
    <source>
        <dbReference type="Proteomes" id="UP000182652"/>
    </source>
</evidence>
<dbReference type="EMBL" id="FNSN01000003">
    <property type="protein sequence ID" value="SEB47858.1"/>
    <property type="molecule type" value="Genomic_DNA"/>
</dbReference>
<feature type="compositionally biased region" description="Polar residues" evidence="1">
    <location>
        <begin position="1"/>
        <end position="12"/>
    </location>
</feature>
<sequence length="310" mass="32813">MPSSVDSTTADNATAVTGQAATAAPEPGAFQAEWDAWHARHEEQRAAPHGFLAVTGLHFLDDAPQRIPGIPGLWNAVEDTVTITLSAVERLSWDGRELNPDGTGSTTVLGPIAERDAVLLDHGRVQIEVARRGGFLVVRPRDPGYSLRAGYPGTPAYPASEEFAVTAQVEYFEQPQAVTVGAVVEGIEHVYESPARLRFTLGGQEHVLTAFNGYAPGTLNVLFTDLTSGDTTYPANRSLVVTPAEDGTAVLDFNRTVNLPCAYTDFATCPLPPAGNRLPVAVEAGEKLPVERATAETPQAAGTSEKEAAA</sequence>
<dbReference type="InterPro" id="IPR012467">
    <property type="entry name" value="DUF1684"/>
</dbReference>
<feature type="region of interest" description="Disordered" evidence="1">
    <location>
        <begin position="289"/>
        <end position="310"/>
    </location>
</feature>
<dbReference type="AlphaFoldDB" id="A0A1H4JQ32"/>
<reference evidence="2 3" key="1">
    <citation type="submission" date="2016-10" db="EMBL/GenBank/DDBJ databases">
        <authorList>
            <person name="de Groot N.N."/>
        </authorList>
    </citation>
    <scope>NUCLEOTIDE SEQUENCE [LARGE SCALE GENOMIC DNA]</scope>
    <source>
        <strain evidence="2 3">DSM 10495</strain>
    </source>
</reference>
<protein>
    <recommendedName>
        <fullName evidence="4">DUF1684 domain-containing protein</fullName>
    </recommendedName>
</protein>
<feature type="region of interest" description="Disordered" evidence="1">
    <location>
        <begin position="1"/>
        <end position="24"/>
    </location>
</feature>
<proteinExistence type="predicted"/>
<evidence type="ECO:0000256" key="1">
    <source>
        <dbReference type="SAM" id="MobiDB-lite"/>
    </source>
</evidence>
<keyword evidence="3" id="KW-1185">Reference proteome</keyword>
<feature type="compositionally biased region" description="Low complexity" evidence="1">
    <location>
        <begin position="13"/>
        <end position="24"/>
    </location>
</feature>